<dbReference type="AlphaFoldDB" id="A0A7X0HKA6"/>
<gene>
    <name evidence="1" type="ORF">HNQ79_005565</name>
</gene>
<dbReference type="Proteomes" id="UP000540423">
    <property type="component" value="Unassembled WGS sequence"/>
</dbReference>
<reference evidence="1 2" key="1">
    <citation type="submission" date="2020-08" db="EMBL/GenBank/DDBJ databases">
        <title>Genomic Encyclopedia of Type Strains, Phase IV (KMG-IV): sequencing the most valuable type-strain genomes for metagenomic binning, comparative biology and taxonomic classification.</title>
        <authorList>
            <person name="Goeker M."/>
        </authorList>
    </citation>
    <scope>NUCLEOTIDE SEQUENCE [LARGE SCALE GENOMIC DNA]</scope>
    <source>
        <strain evidence="1 2">DSM 40141</strain>
    </source>
</reference>
<name>A0A7X0HKA6_9ACTN</name>
<keyword evidence="2" id="KW-1185">Reference proteome</keyword>
<protein>
    <submittedName>
        <fullName evidence="1">Uncharacterized protein</fullName>
    </submittedName>
</protein>
<comment type="caution">
    <text evidence="1">The sequence shown here is derived from an EMBL/GenBank/DDBJ whole genome shotgun (WGS) entry which is preliminary data.</text>
</comment>
<dbReference type="EMBL" id="JACHEM010000017">
    <property type="protein sequence ID" value="MBB6439053.1"/>
    <property type="molecule type" value="Genomic_DNA"/>
</dbReference>
<organism evidence="1 2">
    <name type="scientific">Streptomyces candidus</name>
    <dbReference type="NCBI Taxonomy" id="67283"/>
    <lineage>
        <taxon>Bacteria</taxon>
        <taxon>Bacillati</taxon>
        <taxon>Actinomycetota</taxon>
        <taxon>Actinomycetes</taxon>
        <taxon>Kitasatosporales</taxon>
        <taxon>Streptomycetaceae</taxon>
        <taxon>Streptomyces</taxon>
    </lineage>
</organism>
<evidence type="ECO:0000313" key="2">
    <source>
        <dbReference type="Proteomes" id="UP000540423"/>
    </source>
</evidence>
<accession>A0A7X0HKA6</accession>
<evidence type="ECO:0000313" key="1">
    <source>
        <dbReference type="EMBL" id="MBB6439053.1"/>
    </source>
</evidence>
<sequence length="69" mass="7633">MQLNDCYAMRLCGRSYVRAVRPGVRTRSSSRAGTMTVGFDATYVTRQAVRSVGDQSIADPQRLTDPHTP</sequence>
<proteinExistence type="predicted"/>